<proteinExistence type="predicted"/>
<dbReference type="InterPro" id="IPR004843">
    <property type="entry name" value="Calcineurin-like_PHP"/>
</dbReference>
<reference evidence="2" key="1">
    <citation type="submission" date="2021-05" db="EMBL/GenBank/DDBJ databases">
        <authorList>
            <person name="Pietrasiak N."/>
            <person name="Ward R."/>
            <person name="Stajich J.E."/>
            <person name="Kurbessoian T."/>
        </authorList>
    </citation>
    <scope>NUCLEOTIDE SEQUENCE</scope>
    <source>
        <strain evidence="2">UHER 2000/2452</strain>
    </source>
</reference>
<organism evidence="2 3">
    <name type="scientific">Drouetiella hepatica Uher 2000/2452</name>
    <dbReference type="NCBI Taxonomy" id="904376"/>
    <lineage>
        <taxon>Bacteria</taxon>
        <taxon>Bacillati</taxon>
        <taxon>Cyanobacteriota</taxon>
        <taxon>Cyanophyceae</taxon>
        <taxon>Oculatellales</taxon>
        <taxon>Oculatellaceae</taxon>
        <taxon>Drouetiella</taxon>
    </lineage>
</organism>
<evidence type="ECO:0000313" key="3">
    <source>
        <dbReference type="Proteomes" id="UP000757435"/>
    </source>
</evidence>
<accession>A0A951UMK4</accession>
<dbReference type="Gene3D" id="3.60.21.10">
    <property type="match status" value="1"/>
</dbReference>
<reference evidence="2" key="2">
    <citation type="journal article" date="2022" name="Microbiol. Resour. Announc.">
        <title>Metagenome Sequencing to Explore Phylogenomics of Terrestrial Cyanobacteria.</title>
        <authorList>
            <person name="Ward R.D."/>
            <person name="Stajich J.E."/>
            <person name="Johansen J.R."/>
            <person name="Huntemann M."/>
            <person name="Clum A."/>
            <person name="Foster B."/>
            <person name="Foster B."/>
            <person name="Roux S."/>
            <person name="Palaniappan K."/>
            <person name="Varghese N."/>
            <person name="Mukherjee S."/>
            <person name="Reddy T.B.K."/>
            <person name="Daum C."/>
            <person name="Copeland A."/>
            <person name="Chen I.A."/>
            <person name="Ivanova N.N."/>
            <person name="Kyrpides N.C."/>
            <person name="Shapiro N."/>
            <person name="Eloe-Fadrosh E.A."/>
            <person name="Pietrasiak N."/>
        </authorList>
    </citation>
    <scope>NUCLEOTIDE SEQUENCE</scope>
    <source>
        <strain evidence="2">UHER 2000/2452</strain>
    </source>
</reference>
<dbReference type="InterPro" id="IPR029052">
    <property type="entry name" value="Metallo-depent_PP-like"/>
</dbReference>
<dbReference type="Proteomes" id="UP000757435">
    <property type="component" value="Unassembled WGS sequence"/>
</dbReference>
<gene>
    <name evidence="2" type="ORF">KME15_08795</name>
</gene>
<dbReference type="EMBL" id="JAHHHD010000007">
    <property type="protein sequence ID" value="MBW4658759.1"/>
    <property type="molecule type" value="Genomic_DNA"/>
</dbReference>
<dbReference type="InterPro" id="IPR051158">
    <property type="entry name" value="Metallophosphoesterase_sf"/>
</dbReference>
<dbReference type="SUPFAM" id="SSF56300">
    <property type="entry name" value="Metallo-dependent phosphatases"/>
    <property type="match status" value="1"/>
</dbReference>
<dbReference type="PANTHER" id="PTHR31302">
    <property type="entry name" value="TRANSMEMBRANE PROTEIN WITH METALLOPHOSPHOESTERASE DOMAIN-RELATED"/>
    <property type="match status" value="1"/>
</dbReference>
<feature type="domain" description="Calcineurin-like phosphoesterase" evidence="1">
    <location>
        <begin position="29"/>
        <end position="191"/>
    </location>
</feature>
<dbReference type="AlphaFoldDB" id="A0A951UMK4"/>
<dbReference type="CDD" id="cd07385">
    <property type="entry name" value="MPP_YkuE_C"/>
    <property type="match status" value="1"/>
</dbReference>
<dbReference type="GO" id="GO:0016787">
    <property type="term" value="F:hydrolase activity"/>
    <property type="evidence" value="ECO:0007669"/>
    <property type="project" value="InterPro"/>
</dbReference>
<dbReference type="Pfam" id="PF00149">
    <property type="entry name" value="Metallophos"/>
    <property type="match status" value="1"/>
</dbReference>
<protein>
    <submittedName>
        <fullName evidence="2">Metallophosphoesterase</fullName>
    </submittedName>
</protein>
<name>A0A951UMK4_9CYAN</name>
<sequence>MHKLFSGALRVDRLSIEIAGLPAALDGTTIVQLSDLHFDGLRLSDQMLEAAIVASNQVIPDLVVLTGDYVTDDPSPIKELARRLQQLQSRLGVYAVLGNHDIYPNGSKEKVSLALDQAGIQVLWNQIAYPFGQELPIVGLADLWSREFNPAIAMSQLDPSVPRIVLSHNPDSAVKLQNWRVDLQLSGHTHGGQIVIPGLGPVPTWYQTVRRSIPKQLRSWIPYMREEHHKVVKHWEWAQGFHYVGTNGLYVNRGLGTYPPGRLFCPPEVTVLTLVAQPNDPAIASSRLAASSRLQPKLVGRLSI</sequence>
<evidence type="ECO:0000313" key="2">
    <source>
        <dbReference type="EMBL" id="MBW4658759.1"/>
    </source>
</evidence>
<comment type="caution">
    <text evidence="2">The sequence shown here is derived from an EMBL/GenBank/DDBJ whole genome shotgun (WGS) entry which is preliminary data.</text>
</comment>
<dbReference type="PANTHER" id="PTHR31302:SF0">
    <property type="entry name" value="TRANSMEMBRANE PROTEIN WITH METALLOPHOSPHOESTERASE DOMAIN"/>
    <property type="match status" value="1"/>
</dbReference>
<evidence type="ECO:0000259" key="1">
    <source>
        <dbReference type="Pfam" id="PF00149"/>
    </source>
</evidence>